<reference evidence="2" key="2">
    <citation type="submission" date="2023-06" db="EMBL/GenBank/DDBJ databases">
        <authorList>
            <consortium name="Lawrence Berkeley National Laboratory"/>
            <person name="Mondo S.J."/>
            <person name="Hensen N."/>
            <person name="Bonometti L."/>
            <person name="Westerberg I."/>
            <person name="Brannstrom I.O."/>
            <person name="Guillou S."/>
            <person name="Cros-Aarteil S."/>
            <person name="Calhoun S."/>
            <person name="Haridas S."/>
            <person name="Kuo A."/>
            <person name="Pangilinan J."/>
            <person name="Riley R."/>
            <person name="Labutti K."/>
            <person name="Andreopoulos B."/>
            <person name="Lipzen A."/>
            <person name="Chen C."/>
            <person name="Yanf M."/>
            <person name="Daum C."/>
            <person name="Ng V."/>
            <person name="Clum A."/>
            <person name="Steindorff A."/>
            <person name="Ohm R."/>
            <person name="Martin F."/>
            <person name="Silar P."/>
            <person name="Natvig D."/>
            <person name="Lalanne C."/>
            <person name="Gautier V."/>
            <person name="Ament-Velasquez S.L."/>
            <person name="Kruys A."/>
            <person name="Hutchinson M.I."/>
            <person name="Powell A.J."/>
            <person name="Barry K."/>
            <person name="Miller A.N."/>
            <person name="Grigoriev I.V."/>
            <person name="Debuchy R."/>
            <person name="Gladieux P."/>
            <person name="Thoren M.H."/>
            <person name="Johannesson H."/>
        </authorList>
    </citation>
    <scope>NUCLEOTIDE SEQUENCE</scope>
    <source>
        <strain evidence="2">CBS 626.80</strain>
    </source>
</reference>
<organism evidence="2 3">
    <name type="scientific">Pseudoneurospora amorphoporcata</name>
    <dbReference type="NCBI Taxonomy" id="241081"/>
    <lineage>
        <taxon>Eukaryota</taxon>
        <taxon>Fungi</taxon>
        <taxon>Dikarya</taxon>
        <taxon>Ascomycota</taxon>
        <taxon>Pezizomycotina</taxon>
        <taxon>Sordariomycetes</taxon>
        <taxon>Sordariomycetidae</taxon>
        <taxon>Sordariales</taxon>
        <taxon>Sordariaceae</taxon>
        <taxon>Pseudoneurospora</taxon>
    </lineage>
</organism>
<accession>A0AAN6SGR5</accession>
<gene>
    <name evidence="2" type="ORF">QBC32DRAFT_312669</name>
</gene>
<feature type="signal peptide" evidence="1">
    <location>
        <begin position="1"/>
        <end position="20"/>
    </location>
</feature>
<sequence>MHPTTVLSPLVLVMAGLVAGKPCTKHPEEHKDHGASDSHCGEGCHDFYSRLSKRPETYPPASATKADAIPVTLTARAMATSVPDDQMKLAAPSADDDYKCT</sequence>
<evidence type="ECO:0000256" key="1">
    <source>
        <dbReference type="SAM" id="SignalP"/>
    </source>
</evidence>
<evidence type="ECO:0000313" key="2">
    <source>
        <dbReference type="EMBL" id="KAK3953747.1"/>
    </source>
</evidence>
<comment type="caution">
    <text evidence="2">The sequence shown here is derived from an EMBL/GenBank/DDBJ whole genome shotgun (WGS) entry which is preliminary data.</text>
</comment>
<name>A0AAN6SGR5_9PEZI</name>
<reference evidence="2" key="1">
    <citation type="journal article" date="2023" name="Mol. Phylogenet. Evol.">
        <title>Genome-scale phylogeny and comparative genomics of the fungal order Sordariales.</title>
        <authorList>
            <person name="Hensen N."/>
            <person name="Bonometti L."/>
            <person name="Westerberg I."/>
            <person name="Brannstrom I.O."/>
            <person name="Guillou S."/>
            <person name="Cros-Aarteil S."/>
            <person name="Calhoun S."/>
            <person name="Haridas S."/>
            <person name="Kuo A."/>
            <person name="Mondo S."/>
            <person name="Pangilinan J."/>
            <person name="Riley R."/>
            <person name="LaButti K."/>
            <person name="Andreopoulos B."/>
            <person name="Lipzen A."/>
            <person name="Chen C."/>
            <person name="Yan M."/>
            <person name="Daum C."/>
            <person name="Ng V."/>
            <person name="Clum A."/>
            <person name="Steindorff A."/>
            <person name="Ohm R.A."/>
            <person name="Martin F."/>
            <person name="Silar P."/>
            <person name="Natvig D.O."/>
            <person name="Lalanne C."/>
            <person name="Gautier V."/>
            <person name="Ament-Velasquez S.L."/>
            <person name="Kruys A."/>
            <person name="Hutchinson M.I."/>
            <person name="Powell A.J."/>
            <person name="Barry K."/>
            <person name="Miller A.N."/>
            <person name="Grigoriev I.V."/>
            <person name="Debuchy R."/>
            <person name="Gladieux P."/>
            <person name="Hiltunen Thoren M."/>
            <person name="Johannesson H."/>
        </authorList>
    </citation>
    <scope>NUCLEOTIDE SEQUENCE</scope>
    <source>
        <strain evidence="2">CBS 626.80</strain>
    </source>
</reference>
<dbReference type="EMBL" id="MU859100">
    <property type="protein sequence ID" value="KAK3953747.1"/>
    <property type="molecule type" value="Genomic_DNA"/>
</dbReference>
<protein>
    <submittedName>
        <fullName evidence="2">Uncharacterized protein</fullName>
    </submittedName>
</protein>
<keyword evidence="1" id="KW-0732">Signal</keyword>
<proteinExistence type="predicted"/>
<dbReference type="AlphaFoldDB" id="A0AAN6SGR5"/>
<keyword evidence="3" id="KW-1185">Reference proteome</keyword>
<evidence type="ECO:0000313" key="3">
    <source>
        <dbReference type="Proteomes" id="UP001303222"/>
    </source>
</evidence>
<feature type="chain" id="PRO_5042968331" evidence="1">
    <location>
        <begin position="21"/>
        <end position="101"/>
    </location>
</feature>
<dbReference type="Proteomes" id="UP001303222">
    <property type="component" value="Unassembled WGS sequence"/>
</dbReference>